<evidence type="ECO:0000256" key="11">
    <source>
        <dbReference type="SAM" id="MobiDB-lite"/>
    </source>
</evidence>
<evidence type="ECO:0000313" key="13">
    <source>
        <dbReference type="EMBL" id="KAK2611127.1"/>
    </source>
</evidence>
<feature type="region of interest" description="Disordered" evidence="11">
    <location>
        <begin position="1"/>
        <end position="27"/>
    </location>
</feature>
<evidence type="ECO:0000256" key="9">
    <source>
        <dbReference type="ARBA" id="ARBA00047783"/>
    </source>
</evidence>
<dbReference type="GO" id="GO:0052906">
    <property type="term" value="F:tRNA (guanine(37)-N1)-methyltransferase activity"/>
    <property type="evidence" value="ECO:0007669"/>
    <property type="project" value="UniProtKB-UniRule"/>
</dbReference>
<evidence type="ECO:0000256" key="3">
    <source>
        <dbReference type="ARBA" id="ARBA00022603"/>
    </source>
</evidence>
<evidence type="ECO:0000256" key="6">
    <source>
        <dbReference type="ARBA" id="ARBA00022694"/>
    </source>
</evidence>
<comment type="function">
    <text evidence="10">Specifically methylates the N1 position of guanosine-37 in various cytoplasmic and mitochondrial tRNAs. Methylation is not dependent on the nature of the nucleoside 5' of the target nucleoside. This is the first step in the biosynthesis of wybutosine (yW), a modified base adjacent to the anticodon of tRNAs and required for accurate decoding.</text>
</comment>
<dbReference type="Pfam" id="PF02475">
    <property type="entry name" value="TRM5-TYW2_MTfase"/>
    <property type="match status" value="1"/>
</dbReference>
<evidence type="ECO:0000256" key="2">
    <source>
        <dbReference type="ARBA" id="ARBA00022490"/>
    </source>
</evidence>
<dbReference type="Pfam" id="PF25133">
    <property type="entry name" value="TYW2_N_2"/>
    <property type="match status" value="1"/>
</dbReference>
<dbReference type="EC" id="2.1.1.228" evidence="10"/>
<dbReference type="FunFam" id="3.30.300.110:FF:000001">
    <property type="entry name" value="tRNA (guanine(37)-N1)-methyltransferase"/>
    <property type="match status" value="1"/>
</dbReference>
<feature type="binding site" evidence="10">
    <location>
        <position position="371"/>
    </location>
    <ligand>
        <name>S-adenosyl-L-methionine</name>
        <dbReference type="ChEBI" id="CHEBI:59789"/>
    </ligand>
</feature>
<dbReference type="InterPro" id="IPR025792">
    <property type="entry name" value="tRNA_Gua_MeTrfase_euk"/>
</dbReference>
<keyword evidence="7 10" id="KW-0496">Mitochondrion</keyword>
<keyword evidence="2 10" id="KW-0963">Cytoplasm</keyword>
<keyword evidence="4 10" id="KW-0808">Transferase</keyword>
<dbReference type="InterPro" id="IPR029063">
    <property type="entry name" value="SAM-dependent_MTases_sf"/>
</dbReference>
<protein>
    <recommendedName>
        <fullName evidence="10">tRNA (guanine(37)-N1)-methyltransferase</fullName>
        <ecNumber evidence="10">2.1.1.228</ecNumber>
    </recommendedName>
    <alternativeName>
        <fullName evidence="10">M1G-methyltransferase</fullName>
    </alternativeName>
    <alternativeName>
        <fullName evidence="10">tRNA [GM37] methyltransferase</fullName>
    </alternativeName>
    <alternativeName>
        <fullName evidence="10">tRNA methyltransferase 5</fullName>
    </alternativeName>
</protein>
<evidence type="ECO:0000256" key="7">
    <source>
        <dbReference type="ARBA" id="ARBA00023128"/>
    </source>
</evidence>
<dbReference type="GO" id="GO:0005634">
    <property type="term" value="C:nucleus"/>
    <property type="evidence" value="ECO:0007669"/>
    <property type="project" value="UniProtKB-SubCell"/>
</dbReference>
<dbReference type="GO" id="GO:0002939">
    <property type="term" value="P:tRNA N1-guanine methylation"/>
    <property type="evidence" value="ECO:0007669"/>
    <property type="project" value="TreeGrafter"/>
</dbReference>
<evidence type="ECO:0000256" key="4">
    <source>
        <dbReference type="ARBA" id="ARBA00022679"/>
    </source>
</evidence>
<dbReference type="HAMAP" id="MF_03152">
    <property type="entry name" value="TRM5"/>
    <property type="match status" value="1"/>
</dbReference>
<dbReference type="PROSITE" id="PS51684">
    <property type="entry name" value="SAM_MT_TRM5_TYW2"/>
    <property type="match status" value="1"/>
</dbReference>
<dbReference type="InterPro" id="IPR056743">
    <property type="entry name" value="TRM5-TYW2-like_MTfase"/>
</dbReference>
<feature type="binding site" evidence="10">
    <location>
        <position position="248"/>
    </location>
    <ligand>
        <name>S-adenosyl-L-methionine</name>
        <dbReference type="ChEBI" id="CHEBI:59789"/>
    </ligand>
</feature>
<evidence type="ECO:0000256" key="5">
    <source>
        <dbReference type="ARBA" id="ARBA00022691"/>
    </source>
</evidence>
<comment type="subcellular location">
    <subcellularLocation>
        <location evidence="10">Mitochondrion matrix</location>
    </subcellularLocation>
    <subcellularLocation>
        <location evidence="10">Nucleus</location>
    </subcellularLocation>
    <subcellularLocation>
        <location evidence="10">Cytoplasm</location>
    </subcellularLocation>
    <text evidence="10">Predominantly in the mitochondria and in the nucleus.</text>
</comment>
<comment type="caution">
    <text evidence="10">Lacks conserved residue(s) required for the propagation of feature annotation.</text>
</comment>
<feature type="binding site" evidence="10">
    <location>
        <begin position="314"/>
        <end position="315"/>
    </location>
    <ligand>
        <name>S-adenosyl-L-methionine</name>
        <dbReference type="ChEBI" id="CHEBI:59789"/>
    </ligand>
</feature>
<dbReference type="GO" id="GO:0070901">
    <property type="term" value="P:mitochondrial tRNA methylation"/>
    <property type="evidence" value="ECO:0007669"/>
    <property type="project" value="UniProtKB-ARBA"/>
</dbReference>
<dbReference type="Proteomes" id="UP001265746">
    <property type="component" value="Unassembled WGS sequence"/>
</dbReference>
<comment type="similarity">
    <text evidence="10">Belongs to the TRM5 / TYW2 family.</text>
</comment>
<keyword evidence="14" id="KW-1185">Reference proteome</keyword>
<keyword evidence="6 10" id="KW-0819">tRNA processing</keyword>
<accession>A0AAD9SNJ8</accession>
<dbReference type="Gene3D" id="3.40.50.150">
    <property type="entry name" value="Vaccinia Virus protein VP39"/>
    <property type="match status" value="1"/>
</dbReference>
<organism evidence="13 14">
    <name type="scientific">Phomopsis amygdali</name>
    <name type="common">Fusicoccum amygdali</name>
    <dbReference type="NCBI Taxonomy" id="1214568"/>
    <lineage>
        <taxon>Eukaryota</taxon>
        <taxon>Fungi</taxon>
        <taxon>Dikarya</taxon>
        <taxon>Ascomycota</taxon>
        <taxon>Pezizomycotina</taxon>
        <taxon>Sordariomycetes</taxon>
        <taxon>Sordariomycetidae</taxon>
        <taxon>Diaporthales</taxon>
        <taxon>Diaporthaceae</taxon>
        <taxon>Diaporthe</taxon>
    </lineage>
</organism>
<dbReference type="PANTHER" id="PTHR23245">
    <property type="entry name" value="TRNA METHYLTRANSFERASE"/>
    <property type="match status" value="1"/>
</dbReference>
<keyword evidence="5 10" id="KW-0949">S-adenosyl-L-methionine</keyword>
<comment type="similarity">
    <text evidence="1">Belongs to the class I-like SAM-binding methyltransferase superfamily. TRM5/TYW2 family.</text>
</comment>
<proteinExistence type="inferred from homology"/>
<evidence type="ECO:0000259" key="12">
    <source>
        <dbReference type="PROSITE" id="PS51684"/>
    </source>
</evidence>
<evidence type="ECO:0000313" key="14">
    <source>
        <dbReference type="Proteomes" id="UP001265746"/>
    </source>
</evidence>
<gene>
    <name evidence="10" type="primary">TRM5</name>
    <name evidence="13" type="ORF">N8I77_004502</name>
</gene>
<keyword evidence="8 10" id="KW-0539">Nucleus</keyword>
<comment type="caution">
    <text evidence="13">The sequence shown here is derived from an EMBL/GenBank/DDBJ whole genome shotgun (WGS) entry which is preliminary data.</text>
</comment>
<dbReference type="GO" id="GO:0005759">
    <property type="term" value="C:mitochondrial matrix"/>
    <property type="evidence" value="ECO:0007669"/>
    <property type="project" value="UniProtKB-SubCell"/>
</dbReference>
<dbReference type="SUPFAM" id="SSF53335">
    <property type="entry name" value="S-adenosyl-L-methionine-dependent methyltransferases"/>
    <property type="match status" value="1"/>
</dbReference>
<feature type="domain" description="SAM-dependent methyltransferase TRM5/TYW2-type" evidence="12">
    <location>
        <begin position="157"/>
        <end position="476"/>
    </location>
</feature>
<name>A0AAD9SNJ8_PHOAM</name>
<dbReference type="PANTHER" id="PTHR23245:SF36">
    <property type="entry name" value="TRNA (GUANINE(37)-N1)-METHYLTRANSFERASE"/>
    <property type="match status" value="1"/>
</dbReference>
<dbReference type="EMBL" id="JAUJFL010000002">
    <property type="protein sequence ID" value="KAK2611127.1"/>
    <property type="molecule type" value="Genomic_DNA"/>
</dbReference>
<feature type="region of interest" description="Disordered" evidence="11">
    <location>
        <begin position="338"/>
        <end position="357"/>
    </location>
</feature>
<dbReference type="InterPro" id="IPR056744">
    <property type="entry name" value="TRM5/TYW2-like_N"/>
</dbReference>
<reference evidence="13" key="1">
    <citation type="submission" date="2023-06" db="EMBL/GenBank/DDBJ databases">
        <authorList>
            <person name="Noh H."/>
        </authorList>
    </citation>
    <scope>NUCLEOTIDE SEQUENCE</scope>
    <source>
        <strain evidence="13">DUCC20226</strain>
    </source>
</reference>
<evidence type="ECO:0000256" key="8">
    <source>
        <dbReference type="ARBA" id="ARBA00023242"/>
    </source>
</evidence>
<comment type="subunit">
    <text evidence="10">Monomer.</text>
</comment>
<dbReference type="Gene3D" id="3.30.300.110">
    <property type="entry name" value="Met-10+ protein-like domains"/>
    <property type="match status" value="1"/>
</dbReference>
<dbReference type="AlphaFoldDB" id="A0AAD9SNJ8"/>
<evidence type="ECO:0000256" key="10">
    <source>
        <dbReference type="HAMAP-Rule" id="MF_03152"/>
    </source>
</evidence>
<comment type="catalytic activity">
    <reaction evidence="9 10">
        <text>guanosine(37) in tRNA + S-adenosyl-L-methionine = N(1)-methylguanosine(37) in tRNA + S-adenosyl-L-homocysteine + H(+)</text>
        <dbReference type="Rhea" id="RHEA:36899"/>
        <dbReference type="Rhea" id="RHEA-COMP:10145"/>
        <dbReference type="Rhea" id="RHEA-COMP:10147"/>
        <dbReference type="ChEBI" id="CHEBI:15378"/>
        <dbReference type="ChEBI" id="CHEBI:57856"/>
        <dbReference type="ChEBI" id="CHEBI:59789"/>
        <dbReference type="ChEBI" id="CHEBI:73542"/>
        <dbReference type="ChEBI" id="CHEBI:74269"/>
        <dbReference type="EC" id="2.1.1.228"/>
    </reaction>
</comment>
<feature type="compositionally biased region" description="Polar residues" evidence="11">
    <location>
        <begin position="1"/>
        <end position="17"/>
    </location>
</feature>
<dbReference type="InterPro" id="IPR030382">
    <property type="entry name" value="MeTrfase_TRM5/TYW2"/>
</dbReference>
<keyword evidence="3 10" id="KW-0489">Methyltransferase</keyword>
<evidence type="ECO:0000256" key="1">
    <source>
        <dbReference type="ARBA" id="ARBA00009775"/>
    </source>
</evidence>
<sequence length="484" mass="53603">MMSTGGAPTNNPATQGEDTMGILRPPRLPPSTTLNKALFSKTVNLAAASVRDNKNLSKLRQALSKNGDILPMERISAIAPDPDTDLAAKGRKCLLLKPSISPKQPETWGPLVSQLVKQDEVGIVPYELQLDYDYWNYRDVLSTLLPEELHDDIPAGFNTAGHVAHLNLRDQHLPYKMLIGQVIVEKNQHIRTVINKTDNVGTESEFRTFGYELLAGEDDMNVELNENGCVFKFDYSKVYWNSKLEKEHTRLVRSFQPGEVVCDVMAGIGPFAVPAGKRGVFVWANDYNPESYKYLQDAIGRNKVSSFVRPFNEDGRVFIHKAADSVLASSRAGEAAVVPSKQKFSRSNPDAKRPPPTVIPIPPTISHFVMNLPASATEFLSSYRGLYAGQEALFAPHTQARLPMIHVHCFALKSDDDVPRIDVSERVSKELGTTLRWDGKTGATVNEVEDGQVAVYHVRDVAPAKSMYCASFRLPSEVAFAPRQ</sequence>